<evidence type="ECO:0008006" key="3">
    <source>
        <dbReference type="Google" id="ProtNLM"/>
    </source>
</evidence>
<comment type="caution">
    <text evidence="1">The sequence shown here is derived from an EMBL/GenBank/DDBJ whole genome shotgun (WGS) entry which is preliminary data.</text>
</comment>
<dbReference type="Gene3D" id="1.10.30.50">
    <property type="match status" value="1"/>
</dbReference>
<evidence type="ECO:0000313" key="2">
    <source>
        <dbReference type="Proteomes" id="UP001317191"/>
    </source>
</evidence>
<gene>
    <name evidence="1" type="ORF">NAT50_11580</name>
</gene>
<evidence type="ECO:0000313" key="1">
    <source>
        <dbReference type="EMBL" id="MCL9809997.1"/>
    </source>
</evidence>
<name>A0ABT0TR70_9FLAO</name>
<dbReference type="EMBL" id="JAMLJM010000011">
    <property type="protein sequence ID" value="MCL9809997.1"/>
    <property type="molecule type" value="Genomic_DNA"/>
</dbReference>
<accession>A0ABT0TR70</accession>
<reference evidence="1 2" key="1">
    <citation type="submission" date="2022-05" db="EMBL/GenBank/DDBJ databases">
        <title>Flavobacterium sp., isolated from activated sludge.</title>
        <authorList>
            <person name="Ran Q."/>
        </authorList>
    </citation>
    <scope>NUCLEOTIDE SEQUENCE [LARGE SCALE GENOMIC DNA]</scope>
    <source>
        <strain evidence="1 2">HXWNR70</strain>
    </source>
</reference>
<sequence>MISIRECISETELISIRNKHIDFVSTEVEKRIDFYINLFNYISFLQLHQRTRTSTIINEVNKIIHPSQYEPFIKIIFNNEQKFDYNNLKKANLLKPKARNINNVVIALKKIKKENRVLLGLDLSFKGLANKRYYTISKLVYDPIDFLLKKIFDYENWFLNLDPDGVWGPYQLTESLGMKVCSYCNRQYTFSLSKGKNKITRPELDHFLPKNENPLLSLSFFNLIPSCTICNRDCKGKKSFSYQTHFSPYEANSKHELIKYDYYPKTYLGSIGETDEFRIFVKNDGAKLSPELKAKIDGNTKVFELNTIVNEHKDVVQEIIKKRHISNDNYIETLQKTFPGAKLTLEEAYRLAYGNFYNENEFNKRPLAKLTKDIAVSIGSLKKYSK</sequence>
<protein>
    <recommendedName>
        <fullName evidence="3">HNH endonuclease</fullName>
    </recommendedName>
</protein>
<dbReference type="RefSeq" id="WP_250593387.1">
    <property type="nucleotide sequence ID" value="NZ_JAMLJM010000011.1"/>
</dbReference>
<dbReference type="Proteomes" id="UP001317191">
    <property type="component" value="Unassembled WGS sequence"/>
</dbReference>
<proteinExistence type="predicted"/>
<organism evidence="1 2">
    <name type="scientific">Flavobacterium luminosum</name>
    <dbReference type="NCBI Taxonomy" id="2949086"/>
    <lineage>
        <taxon>Bacteria</taxon>
        <taxon>Pseudomonadati</taxon>
        <taxon>Bacteroidota</taxon>
        <taxon>Flavobacteriia</taxon>
        <taxon>Flavobacteriales</taxon>
        <taxon>Flavobacteriaceae</taxon>
        <taxon>Flavobacterium</taxon>
    </lineage>
</organism>
<keyword evidence="2" id="KW-1185">Reference proteome</keyword>